<keyword evidence="4" id="KW-1185">Reference proteome</keyword>
<feature type="compositionally biased region" description="Basic and acidic residues" evidence="2">
    <location>
        <begin position="1326"/>
        <end position="1335"/>
    </location>
</feature>
<feature type="compositionally biased region" description="Basic and acidic residues" evidence="2">
    <location>
        <begin position="770"/>
        <end position="785"/>
    </location>
</feature>
<keyword evidence="1" id="KW-0175">Coiled coil</keyword>
<dbReference type="EMBL" id="CAUYUJ010021059">
    <property type="protein sequence ID" value="CAK0902368.1"/>
    <property type="molecule type" value="Genomic_DNA"/>
</dbReference>
<proteinExistence type="predicted"/>
<feature type="compositionally biased region" description="Basic and acidic residues" evidence="2">
    <location>
        <begin position="1175"/>
        <end position="1200"/>
    </location>
</feature>
<feature type="region of interest" description="Disordered" evidence="2">
    <location>
        <begin position="1"/>
        <end position="29"/>
    </location>
</feature>
<gene>
    <name evidence="3" type="ORF">PCOR1329_LOCUS79004</name>
</gene>
<sequence length="1359" mass="145622">MQRKQVAAVAEARKGTAHAGNRDIGGPCSRSVTAWRRANADRAEIEKLKIELAEGGRAFAMVKSGGAGADADGSVPKMQPEIDALQSKKMAAKPPSSQLRMATDRCQALEKKRDKQQSQIDGLRAAQATLAKEVLKAQQHMEAIRIELLGADEQRRCLAAKAPLPKPGDAPSLRAAVAGLDLAVDQVGKMPAELGGGEALAKKVVATLDKLKQFDRTAAESAAQRSAAAAAAAAGQAGQFMLRRPLLLQQTANMWRRLWALLTLTSCALAGGARWAQMDLRASKICEPASGVLPAPKGTKPRRRGPSNRLGHIMSVLCLVCCWMPAGAMPRDGRPLAAAAKPVLQQAAAAAAGVRADPGRGGAALAAPPMAGSLGKARRHCIRFVYLIVDVRFASENLDIVPGLAVETGCWTTPDNAKDYPADIVAGFSGDALCERVQGFLDMGDGKVAAHARGAFASWARLANGAFAGGAARAQRFSRLRERQEVAVDTDRCQPCQQVDDCIDSWQYIWAMHKCTEPDLPADAGDWDNLPDFEVGDIRDVIRSFPTRSERKRPIFLRAPAHREWSVLVHGGAREFNFDCFMGNCLADLFARVGADSMAAARTLEKRQKGQLALVRRKFDFPSRFVQSVAALAEESDSTPPLACALRVIDVQAKGRAMTKSKSKAAIVEHANAPTLGDDAGARGHVENEPSTPARYRGGYFKTVEKLGRAEAEELKPAAKAQPPPKPARHAPTDSSSSDSAGSSSTRMSSKDQASKKDKKTKKVKQSKKSKQEEKDKEGNPCRKDKVSKKHATPSSPDSDSDSKSEDDKALRVKQRKLEQEPMAKHVPKYGITSAKKRLKDVGKAYSEFYNVHDERGECVVATSVEDVGALVEASLEAAALLSKLLSTAKSIVPSGGASCARRRNFSVNDAIAALAALGEDDAAPRFQLRECVDAFTEGVLIQLPLQRENGDAFDWTFPRCCSISRQNVVKLNRDGVTDSLVDHQAGTRPVDVSCSGPAQFDPMTPVAVSQPLSDKFDQLCVASKQMKWRGFLFRAGCAAFVPGAAVEVQARVGVGGQGRSEEYFQGQVGSGRSAGGLGKIGGQVGSAMWVRRSCCLGDCQVFEDLEGLMNFGDALSGGFCLSDPTRASAPTWSSRDELDEIMPDRDKSKPVAGQISPDADESKPVADQSSLDADESKPVADQSSPERDESNPVADESKPVADQSNLDADESKPVANQSNLGADESMTVADDGKPVADQGNVGADESKPNADESMSVAGDRPSKGSYGFHDGLHNILWKSDRATDKNDLIHPGILQLELRTGFLYVFPQRFQHLTYPFEGPGEETQVDRRDRRPQDLAGRALRSASGARLAVGTGGRKS</sequence>
<dbReference type="Proteomes" id="UP001189429">
    <property type="component" value="Unassembled WGS sequence"/>
</dbReference>
<feature type="compositionally biased region" description="Basic residues" evidence="2">
    <location>
        <begin position="757"/>
        <end position="769"/>
    </location>
</feature>
<protein>
    <submittedName>
        <fullName evidence="3">Uncharacterized protein</fullName>
    </submittedName>
</protein>
<feature type="region of interest" description="Disordered" evidence="2">
    <location>
        <begin position="714"/>
        <end position="818"/>
    </location>
</feature>
<feature type="region of interest" description="Disordered" evidence="2">
    <location>
        <begin position="1127"/>
        <end position="1268"/>
    </location>
</feature>
<organism evidence="3 4">
    <name type="scientific">Prorocentrum cordatum</name>
    <dbReference type="NCBI Taxonomy" id="2364126"/>
    <lineage>
        <taxon>Eukaryota</taxon>
        <taxon>Sar</taxon>
        <taxon>Alveolata</taxon>
        <taxon>Dinophyceae</taxon>
        <taxon>Prorocentrales</taxon>
        <taxon>Prorocentraceae</taxon>
        <taxon>Prorocentrum</taxon>
    </lineage>
</organism>
<feature type="region of interest" description="Disordered" evidence="2">
    <location>
        <begin position="675"/>
        <end position="700"/>
    </location>
</feature>
<evidence type="ECO:0000313" key="3">
    <source>
        <dbReference type="EMBL" id="CAK0902368.1"/>
    </source>
</evidence>
<feature type="region of interest" description="Disordered" evidence="2">
    <location>
        <begin position="1322"/>
        <end position="1359"/>
    </location>
</feature>
<feature type="compositionally biased region" description="Low complexity" evidence="2">
    <location>
        <begin position="735"/>
        <end position="748"/>
    </location>
</feature>
<evidence type="ECO:0000256" key="1">
    <source>
        <dbReference type="SAM" id="Coils"/>
    </source>
</evidence>
<name>A0ABN9XSN5_9DINO</name>
<feature type="coiled-coil region" evidence="1">
    <location>
        <begin position="99"/>
        <end position="126"/>
    </location>
</feature>
<evidence type="ECO:0000256" key="2">
    <source>
        <dbReference type="SAM" id="MobiDB-lite"/>
    </source>
</evidence>
<comment type="caution">
    <text evidence="3">The sequence shown here is derived from an EMBL/GenBank/DDBJ whole genome shotgun (WGS) entry which is preliminary data.</text>
</comment>
<feature type="compositionally biased region" description="Low complexity" evidence="2">
    <location>
        <begin position="1337"/>
        <end position="1351"/>
    </location>
</feature>
<accession>A0ABN9XSN5</accession>
<reference evidence="3" key="1">
    <citation type="submission" date="2023-10" db="EMBL/GenBank/DDBJ databases">
        <authorList>
            <person name="Chen Y."/>
            <person name="Shah S."/>
            <person name="Dougan E. K."/>
            <person name="Thang M."/>
            <person name="Chan C."/>
        </authorList>
    </citation>
    <scope>NUCLEOTIDE SEQUENCE [LARGE SCALE GENOMIC DNA]</scope>
</reference>
<evidence type="ECO:0000313" key="4">
    <source>
        <dbReference type="Proteomes" id="UP001189429"/>
    </source>
</evidence>
<feature type="compositionally biased region" description="Basic and acidic residues" evidence="2">
    <location>
        <begin position="801"/>
        <end position="818"/>
    </location>
</feature>